<keyword evidence="2" id="KW-1185">Reference proteome</keyword>
<gene>
    <name evidence="1" type="ORF">CAE01nite_35630</name>
</gene>
<dbReference type="RefSeq" id="WP_186816652.1">
    <property type="nucleotide sequence ID" value="NZ_BAAARM010000003.1"/>
</dbReference>
<sequence>MANGILLCWHHHAYVHARGIEIHRQGARWVFTDAAGHELAGHDPHDDGVA</sequence>
<evidence type="ECO:0000313" key="2">
    <source>
        <dbReference type="Proteomes" id="UP000321181"/>
    </source>
</evidence>
<reference evidence="1 2" key="1">
    <citation type="submission" date="2019-07" db="EMBL/GenBank/DDBJ databases">
        <title>Whole genome shotgun sequence of Cellulomonas aerilata NBRC 106308.</title>
        <authorList>
            <person name="Hosoyama A."/>
            <person name="Uohara A."/>
            <person name="Ohji S."/>
            <person name="Ichikawa N."/>
        </authorList>
    </citation>
    <scope>NUCLEOTIDE SEQUENCE [LARGE SCALE GENOMIC DNA]</scope>
    <source>
        <strain evidence="1 2">NBRC 106308</strain>
    </source>
</reference>
<dbReference type="EMBL" id="BJYY01000024">
    <property type="protein sequence ID" value="GEO35838.1"/>
    <property type="molecule type" value="Genomic_DNA"/>
</dbReference>
<accession>A0A512DH79</accession>
<organism evidence="1 2">
    <name type="scientific">Cellulomonas aerilata</name>
    <dbReference type="NCBI Taxonomy" id="515326"/>
    <lineage>
        <taxon>Bacteria</taxon>
        <taxon>Bacillati</taxon>
        <taxon>Actinomycetota</taxon>
        <taxon>Actinomycetes</taxon>
        <taxon>Micrococcales</taxon>
        <taxon>Cellulomonadaceae</taxon>
        <taxon>Cellulomonas</taxon>
    </lineage>
</organism>
<evidence type="ECO:0000313" key="1">
    <source>
        <dbReference type="EMBL" id="GEO35838.1"/>
    </source>
</evidence>
<dbReference type="AlphaFoldDB" id="A0A512DH79"/>
<comment type="caution">
    <text evidence="1">The sequence shown here is derived from an EMBL/GenBank/DDBJ whole genome shotgun (WGS) entry which is preliminary data.</text>
</comment>
<protein>
    <submittedName>
        <fullName evidence="1">Uncharacterized protein</fullName>
    </submittedName>
</protein>
<dbReference type="Proteomes" id="UP000321181">
    <property type="component" value="Unassembled WGS sequence"/>
</dbReference>
<proteinExistence type="predicted"/>
<name>A0A512DH79_9CELL</name>